<evidence type="ECO:0000313" key="1">
    <source>
        <dbReference type="EMBL" id="MBF5059184.1"/>
    </source>
</evidence>
<organism evidence="1 2">
    <name type="scientific">Candidatus Neptunichlamydia vexilliferae</name>
    <dbReference type="NCBI Taxonomy" id="1651774"/>
    <lineage>
        <taxon>Bacteria</taxon>
        <taxon>Pseudomonadati</taxon>
        <taxon>Chlamydiota</taxon>
        <taxon>Chlamydiia</taxon>
        <taxon>Parachlamydiales</taxon>
        <taxon>Simkaniaceae</taxon>
        <taxon>Candidatus Neptunichlamydia</taxon>
    </lineage>
</organism>
<accession>A0ABS0AYZ3</accession>
<reference evidence="1 2" key="1">
    <citation type="submission" date="2020-01" db="EMBL/GenBank/DDBJ databases">
        <title>Draft genome sequence of Cand. Neptunochlamydia vexilliferae K9.</title>
        <authorList>
            <person name="Schulz F."/>
            <person name="Koestlbacher S."/>
            <person name="Wascher F."/>
            <person name="Pizzetti I."/>
            <person name="Horn M."/>
        </authorList>
    </citation>
    <scope>NUCLEOTIDE SEQUENCE [LARGE SCALE GENOMIC DNA]</scope>
    <source>
        <strain evidence="1 2">K9</strain>
    </source>
</reference>
<evidence type="ECO:0000313" key="2">
    <source>
        <dbReference type="Proteomes" id="UP001194714"/>
    </source>
</evidence>
<gene>
    <name evidence="1" type="ORF">NEPTK9_000692</name>
</gene>
<dbReference type="Proteomes" id="UP001194714">
    <property type="component" value="Unassembled WGS sequence"/>
</dbReference>
<dbReference type="EMBL" id="JAAEJV010000013">
    <property type="protein sequence ID" value="MBF5059184.1"/>
    <property type="molecule type" value="Genomic_DNA"/>
</dbReference>
<proteinExistence type="predicted"/>
<sequence>MQKKNRRFFPRVQIFDAPQPRSGLSKEKRCAHGEKARFCLCKEFFRVDFIGEKFKAPYAESPAVGS</sequence>
<comment type="caution">
    <text evidence="1">The sequence shown here is derived from an EMBL/GenBank/DDBJ whole genome shotgun (WGS) entry which is preliminary data.</text>
</comment>
<name>A0ABS0AYZ3_9BACT</name>
<protein>
    <submittedName>
        <fullName evidence="1">Uncharacterized protein</fullName>
    </submittedName>
</protein>
<keyword evidence="2" id="KW-1185">Reference proteome</keyword>